<dbReference type="InterPro" id="IPR009617">
    <property type="entry name" value="Seipin"/>
</dbReference>
<name>A0AAD5Q4R2_PYTIN</name>
<feature type="transmembrane region" description="Helical" evidence="7">
    <location>
        <begin position="62"/>
        <end position="84"/>
    </location>
</feature>
<dbReference type="GO" id="GO:0006629">
    <property type="term" value="P:lipid metabolic process"/>
    <property type="evidence" value="ECO:0007669"/>
    <property type="project" value="UniProtKB-KW"/>
</dbReference>
<keyword evidence="6 7" id="KW-0472">Membrane</keyword>
<evidence type="ECO:0000256" key="1">
    <source>
        <dbReference type="ARBA" id="ARBA00004477"/>
    </source>
</evidence>
<keyword evidence="2 7" id="KW-0812">Transmembrane</keyword>
<feature type="signal peptide" evidence="8">
    <location>
        <begin position="1"/>
        <end position="25"/>
    </location>
</feature>
<comment type="caution">
    <text evidence="9">The sequence shown here is derived from an EMBL/GenBank/DDBJ whole genome shotgun (WGS) entry which is preliminary data.</text>
</comment>
<keyword evidence="10" id="KW-1185">Reference proteome</keyword>
<accession>A0AAD5Q4R2</accession>
<dbReference type="CDD" id="cd23995">
    <property type="entry name" value="Seipin_BSCL2_like"/>
    <property type="match status" value="1"/>
</dbReference>
<sequence>MLPQWTTLWNMAMALLPLPAQLTAGRSREEEAARLRQREELLATLNDLLRLALQWSLRATQLGVGLSVLFATATVLYSALYYLIIPSRLHEQQIFFDYGTHASLSLRDSRSFALTLPTARLDLLNAEQQWTASSLVYPSRTKASTVLVPGVTYDVIVELTVPESATNREIGMFMIDTTLSTREERVLASSARPVIVKDSHLAVQWARALAWLVPYALRLTEPSQTLSVLVVNGYTESNDHPLTGVTITLNHPAVQIYDAKLTIIAQLSGVRYLMYHWSVPTALLVILNIVFVEALALLVVYAYYQLPPPSDGTDDELEARAIKKEEELAGAAVVDQGELFERHRSGGIPPVHVERSPIIKTEPIDTSELLEQAARGAFLDEKQVEEMKLRYRGGADEDDDGANTTSL</sequence>
<dbReference type="AlphaFoldDB" id="A0AAD5Q4R2"/>
<dbReference type="Pfam" id="PF06775">
    <property type="entry name" value="Seipin"/>
    <property type="match status" value="1"/>
</dbReference>
<protein>
    <recommendedName>
        <fullName evidence="11">Seipin</fullName>
    </recommendedName>
</protein>
<keyword evidence="8" id="KW-0732">Signal</keyword>
<evidence type="ECO:0000256" key="2">
    <source>
        <dbReference type="ARBA" id="ARBA00022692"/>
    </source>
</evidence>
<keyword evidence="3" id="KW-0256">Endoplasmic reticulum</keyword>
<evidence type="ECO:0000313" key="10">
    <source>
        <dbReference type="Proteomes" id="UP001209570"/>
    </source>
</evidence>
<keyword evidence="5" id="KW-0443">Lipid metabolism</keyword>
<dbReference type="GO" id="GO:0140042">
    <property type="term" value="P:lipid droplet formation"/>
    <property type="evidence" value="ECO:0007669"/>
    <property type="project" value="UniProtKB-ARBA"/>
</dbReference>
<dbReference type="Proteomes" id="UP001209570">
    <property type="component" value="Unassembled WGS sequence"/>
</dbReference>
<evidence type="ECO:0008006" key="11">
    <source>
        <dbReference type="Google" id="ProtNLM"/>
    </source>
</evidence>
<evidence type="ECO:0000313" key="9">
    <source>
        <dbReference type="EMBL" id="KAJ0396766.1"/>
    </source>
</evidence>
<dbReference type="EMBL" id="JAKCXM010000280">
    <property type="protein sequence ID" value="KAJ0396766.1"/>
    <property type="molecule type" value="Genomic_DNA"/>
</dbReference>
<keyword evidence="4 7" id="KW-1133">Transmembrane helix</keyword>
<evidence type="ECO:0000256" key="4">
    <source>
        <dbReference type="ARBA" id="ARBA00022989"/>
    </source>
</evidence>
<evidence type="ECO:0000256" key="8">
    <source>
        <dbReference type="SAM" id="SignalP"/>
    </source>
</evidence>
<dbReference type="PANTHER" id="PTHR21212:SF0">
    <property type="entry name" value="SEIPIN"/>
    <property type="match status" value="1"/>
</dbReference>
<evidence type="ECO:0000256" key="7">
    <source>
        <dbReference type="SAM" id="Phobius"/>
    </source>
</evidence>
<evidence type="ECO:0000256" key="5">
    <source>
        <dbReference type="ARBA" id="ARBA00023098"/>
    </source>
</evidence>
<proteinExistence type="predicted"/>
<evidence type="ECO:0000256" key="6">
    <source>
        <dbReference type="ARBA" id="ARBA00023136"/>
    </source>
</evidence>
<feature type="transmembrane region" description="Helical" evidence="7">
    <location>
        <begin position="281"/>
        <end position="304"/>
    </location>
</feature>
<reference evidence="9" key="1">
    <citation type="submission" date="2021-12" db="EMBL/GenBank/DDBJ databases">
        <title>Prjna785345.</title>
        <authorList>
            <person name="Rujirawat T."/>
            <person name="Krajaejun T."/>
        </authorList>
    </citation>
    <scope>NUCLEOTIDE SEQUENCE</scope>
    <source>
        <strain evidence="9">Pi057C3</strain>
    </source>
</reference>
<organism evidence="9 10">
    <name type="scientific">Pythium insidiosum</name>
    <name type="common">Pythiosis disease agent</name>
    <dbReference type="NCBI Taxonomy" id="114742"/>
    <lineage>
        <taxon>Eukaryota</taxon>
        <taxon>Sar</taxon>
        <taxon>Stramenopiles</taxon>
        <taxon>Oomycota</taxon>
        <taxon>Peronosporomycetes</taxon>
        <taxon>Pythiales</taxon>
        <taxon>Pythiaceae</taxon>
        <taxon>Pythium</taxon>
    </lineage>
</organism>
<evidence type="ECO:0000256" key="3">
    <source>
        <dbReference type="ARBA" id="ARBA00022824"/>
    </source>
</evidence>
<dbReference type="GO" id="GO:0005789">
    <property type="term" value="C:endoplasmic reticulum membrane"/>
    <property type="evidence" value="ECO:0007669"/>
    <property type="project" value="UniProtKB-SubCell"/>
</dbReference>
<comment type="subcellular location">
    <subcellularLocation>
        <location evidence="1">Endoplasmic reticulum membrane</location>
        <topology evidence="1">Multi-pass membrane protein</topology>
    </subcellularLocation>
</comment>
<feature type="chain" id="PRO_5042077171" description="Seipin" evidence="8">
    <location>
        <begin position="26"/>
        <end position="407"/>
    </location>
</feature>
<dbReference type="PANTHER" id="PTHR21212">
    <property type="entry name" value="BERNARDINELLI-SEIP CONGENITAL LIPODYSTROPHY 2 HOMOLOG BSCL2 PROTEIN"/>
    <property type="match status" value="1"/>
</dbReference>
<gene>
    <name evidence="9" type="ORF">P43SY_008985</name>
</gene>